<keyword evidence="2" id="KW-0238">DNA-binding</keyword>
<dbReference type="PROSITE" id="PS51294">
    <property type="entry name" value="HTH_MYB"/>
    <property type="match status" value="2"/>
</dbReference>
<dbReference type="PANTHER" id="PTHR45614">
    <property type="entry name" value="MYB PROTEIN-RELATED"/>
    <property type="match status" value="1"/>
</dbReference>
<evidence type="ECO:0000256" key="2">
    <source>
        <dbReference type="ARBA" id="ARBA00023125"/>
    </source>
</evidence>
<dbReference type="FunFam" id="1.10.10.60:FF:000010">
    <property type="entry name" value="Transcriptional activator Myb isoform A"/>
    <property type="match status" value="1"/>
</dbReference>
<dbReference type="InterPro" id="IPR009057">
    <property type="entry name" value="Homeodomain-like_sf"/>
</dbReference>
<dbReference type="Pfam" id="PF13921">
    <property type="entry name" value="Myb_DNA-bind_6"/>
    <property type="match status" value="1"/>
</dbReference>
<accession>A0AAV0SZP8</accession>
<reference evidence="6" key="1">
    <citation type="submission" date="2022-12" db="EMBL/GenBank/DDBJ databases">
        <authorList>
            <person name="Webb A."/>
        </authorList>
    </citation>
    <scope>NUCLEOTIDE SEQUENCE</scope>
    <source>
        <strain evidence="6">Hp1</strain>
    </source>
</reference>
<dbReference type="GO" id="GO:0005634">
    <property type="term" value="C:nucleus"/>
    <property type="evidence" value="ECO:0007669"/>
    <property type="project" value="TreeGrafter"/>
</dbReference>
<feature type="region of interest" description="Disordered" evidence="3">
    <location>
        <begin position="45"/>
        <end position="106"/>
    </location>
</feature>
<feature type="domain" description="Myb-like" evidence="4">
    <location>
        <begin position="145"/>
        <end position="195"/>
    </location>
</feature>
<keyword evidence="7" id="KW-1185">Reference proteome</keyword>
<dbReference type="GO" id="GO:0000981">
    <property type="term" value="F:DNA-binding transcription factor activity, RNA polymerase II-specific"/>
    <property type="evidence" value="ECO:0007669"/>
    <property type="project" value="TreeGrafter"/>
</dbReference>
<dbReference type="InterPro" id="IPR001005">
    <property type="entry name" value="SANT/Myb"/>
</dbReference>
<dbReference type="InterPro" id="IPR050560">
    <property type="entry name" value="MYB_TF"/>
</dbReference>
<dbReference type="EMBL" id="CANTFL010000034">
    <property type="protein sequence ID" value="CAI5709596.1"/>
    <property type="molecule type" value="Genomic_DNA"/>
</dbReference>
<gene>
    <name evidence="6" type="ORF">HBR001_LOCUS308</name>
</gene>
<dbReference type="InterPro" id="IPR017930">
    <property type="entry name" value="Myb_dom"/>
</dbReference>
<feature type="domain" description="HTH myb-type" evidence="5">
    <location>
        <begin position="149"/>
        <end position="199"/>
    </location>
</feature>
<dbReference type="Proteomes" id="UP001162031">
    <property type="component" value="Unassembled WGS sequence"/>
</dbReference>
<feature type="domain" description="HTH myb-type" evidence="5">
    <location>
        <begin position="98"/>
        <end position="148"/>
    </location>
</feature>
<evidence type="ECO:0000256" key="3">
    <source>
        <dbReference type="SAM" id="MobiDB-lite"/>
    </source>
</evidence>
<evidence type="ECO:0000313" key="7">
    <source>
        <dbReference type="Proteomes" id="UP001162031"/>
    </source>
</evidence>
<protein>
    <submittedName>
        <fullName evidence="6">Uncharacterized protein</fullName>
    </submittedName>
</protein>
<dbReference type="SUPFAM" id="SSF46689">
    <property type="entry name" value="Homeodomain-like"/>
    <property type="match status" value="1"/>
</dbReference>
<dbReference type="SMART" id="SM00717">
    <property type="entry name" value="SANT"/>
    <property type="match status" value="2"/>
</dbReference>
<feature type="compositionally biased region" description="Basic and acidic residues" evidence="3">
    <location>
        <begin position="84"/>
        <end position="106"/>
    </location>
</feature>
<comment type="caution">
    <text evidence="6">The sequence shown here is derived from an EMBL/GenBank/DDBJ whole genome shotgun (WGS) entry which is preliminary data.</text>
</comment>
<dbReference type="GO" id="GO:0000978">
    <property type="term" value="F:RNA polymerase II cis-regulatory region sequence-specific DNA binding"/>
    <property type="evidence" value="ECO:0007669"/>
    <property type="project" value="TreeGrafter"/>
</dbReference>
<evidence type="ECO:0000259" key="4">
    <source>
        <dbReference type="PROSITE" id="PS50090"/>
    </source>
</evidence>
<dbReference type="PANTHER" id="PTHR45614:SF232">
    <property type="entry name" value="TRANSCRIPTION FACTOR MYB3R-2"/>
    <property type="match status" value="1"/>
</dbReference>
<feature type="domain" description="Myb-like" evidence="4">
    <location>
        <begin position="93"/>
        <end position="144"/>
    </location>
</feature>
<feature type="region of interest" description="Disordered" evidence="3">
    <location>
        <begin position="337"/>
        <end position="356"/>
    </location>
</feature>
<evidence type="ECO:0000313" key="6">
    <source>
        <dbReference type="EMBL" id="CAI5709596.1"/>
    </source>
</evidence>
<proteinExistence type="predicted"/>
<feature type="compositionally biased region" description="Low complexity" evidence="3">
    <location>
        <begin position="53"/>
        <end position="67"/>
    </location>
</feature>
<name>A0AAV0SZP8_HYABA</name>
<dbReference type="Gene3D" id="1.10.10.60">
    <property type="entry name" value="Homeodomain-like"/>
    <property type="match status" value="2"/>
</dbReference>
<evidence type="ECO:0000256" key="1">
    <source>
        <dbReference type="ARBA" id="ARBA00022737"/>
    </source>
</evidence>
<keyword evidence="1" id="KW-0677">Repeat</keyword>
<dbReference type="AlphaFoldDB" id="A0AAV0SZP8"/>
<organism evidence="6 7">
    <name type="scientific">Hyaloperonospora brassicae</name>
    <name type="common">Brassica downy mildew</name>
    <name type="synonym">Peronospora brassicae</name>
    <dbReference type="NCBI Taxonomy" id="162125"/>
    <lineage>
        <taxon>Eukaryota</taxon>
        <taxon>Sar</taxon>
        <taxon>Stramenopiles</taxon>
        <taxon>Oomycota</taxon>
        <taxon>Peronosporomycetes</taxon>
        <taxon>Peronosporales</taxon>
        <taxon>Peronosporaceae</taxon>
        <taxon>Hyaloperonospora</taxon>
    </lineage>
</organism>
<dbReference type="CDD" id="cd00167">
    <property type="entry name" value="SANT"/>
    <property type="match status" value="2"/>
</dbReference>
<sequence length="502" mass="56190">MNRSMDLMEFDDSRDACGMLLHHTGDVPLLSGVAHHVDLSYLRATATPPPTASDPASSSSSPSPSSSKYGGSPEDSFGEDELEDRPSSGRRKSDSNSKRPWTREENEKLMQLVKQYGAKRWSLIAMHLPGRVGKQCRERWHNHLNPLVRKDAWTAEEDYVIFECHKNVGNQWAEISKMLPGRTDNAIKNRYYSTMRRMQRQSMRKKGPMREGKSIRVASLTSSPVQLHQVSPAPLQRTMDGLQRRLSPLEQLAQQQRGMDSNCLNDFDRSNLLGTPLRQASAVYPMNGGSYLNILNQEYSRPMSMPSSSCSTAEDIAPNSQNNETFDYVPMQTSIQRLRSSSSESAVMGTPPPSSTMGMMNSPYGSPASHMHQYQQQPSNYMMSGNLYSNNNVRGGMYVGPTGADSAQQYRLADAPVGTLSHKRLLDVQSAQRDMWKNDSPVSVSAPIYRTTSVSQHFQPGHVNEPMDLQQSKSVPVPLYRQAPSNSHFTNMEQVWTDDAYL</sequence>
<evidence type="ECO:0000259" key="5">
    <source>
        <dbReference type="PROSITE" id="PS51294"/>
    </source>
</evidence>
<dbReference type="PROSITE" id="PS50090">
    <property type="entry name" value="MYB_LIKE"/>
    <property type="match status" value="2"/>
</dbReference>